<evidence type="ECO:0000313" key="3">
    <source>
        <dbReference type="Proteomes" id="UP000286997"/>
    </source>
</evidence>
<dbReference type="InterPro" id="IPR036249">
    <property type="entry name" value="Thioredoxin-like_sf"/>
</dbReference>
<dbReference type="EMBL" id="SACP01000051">
    <property type="protein sequence ID" value="RVU12588.1"/>
    <property type="molecule type" value="Genomic_DNA"/>
</dbReference>
<dbReference type="InterPro" id="IPR011893">
    <property type="entry name" value="Selenoprotein_Rdx-typ"/>
</dbReference>
<dbReference type="Proteomes" id="UP000286997">
    <property type="component" value="Unassembled WGS sequence"/>
</dbReference>
<accession>A0A437NRP8</accession>
<dbReference type="RefSeq" id="WP_127734059.1">
    <property type="nucleotide sequence ID" value="NZ_SACP01000051.1"/>
</dbReference>
<name>A0A437NRP8_9HYPH</name>
<keyword evidence="1" id="KW-0676">Redox-active center</keyword>
<dbReference type="PANTHER" id="PTHR36417">
    <property type="entry name" value="SELENOPROTEIN DOMAIN PROTEIN (AFU_ORTHOLOGUE AFUA_1G05220)"/>
    <property type="match status" value="1"/>
</dbReference>
<keyword evidence="3" id="KW-1185">Reference proteome</keyword>
<dbReference type="AlphaFoldDB" id="A0A437NRP8"/>
<dbReference type="Gene3D" id="3.40.30.10">
    <property type="entry name" value="Glutaredoxin"/>
    <property type="match status" value="1"/>
</dbReference>
<dbReference type="OrthoDB" id="9811366at2"/>
<sequence>MTDAGPGRSEKPRIAIAYCTQCGWLLRAAWMAQELLSTFKDDLGEVALVPATGGTFAITCAGEEIWERKRDGGFPDVKALKQRVRDRIEPGRDLGHVDRP</sequence>
<dbReference type="PANTHER" id="PTHR36417:SF2">
    <property type="entry name" value="SELENOPROTEIN DOMAIN PROTEIN (AFU_ORTHOLOGUE AFUA_1G05220)"/>
    <property type="match status" value="1"/>
</dbReference>
<proteinExistence type="predicted"/>
<dbReference type="Pfam" id="PF10262">
    <property type="entry name" value="Rdx"/>
    <property type="match status" value="1"/>
</dbReference>
<protein>
    <submittedName>
        <fullName evidence="2">SelT/SelW/SelH family protein</fullName>
    </submittedName>
</protein>
<dbReference type="NCBIfam" id="TIGR02174">
    <property type="entry name" value="CXXU_selWTH"/>
    <property type="match status" value="1"/>
</dbReference>
<evidence type="ECO:0000256" key="1">
    <source>
        <dbReference type="ARBA" id="ARBA00023284"/>
    </source>
</evidence>
<gene>
    <name evidence="2" type="ORF">EOE48_27430</name>
</gene>
<organism evidence="2 3">
    <name type="scientific">Methylobacterium oryzihabitans</name>
    <dbReference type="NCBI Taxonomy" id="2499852"/>
    <lineage>
        <taxon>Bacteria</taxon>
        <taxon>Pseudomonadati</taxon>
        <taxon>Pseudomonadota</taxon>
        <taxon>Alphaproteobacteria</taxon>
        <taxon>Hyphomicrobiales</taxon>
        <taxon>Methylobacteriaceae</taxon>
        <taxon>Methylobacterium</taxon>
    </lineage>
</organism>
<reference evidence="2 3" key="1">
    <citation type="submission" date="2019-01" db="EMBL/GenBank/DDBJ databases">
        <authorList>
            <person name="Chen W.-M."/>
        </authorList>
    </citation>
    <scope>NUCLEOTIDE SEQUENCE [LARGE SCALE GENOMIC DNA]</scope>
    <source>
        <strain evidence="2 3">TER-1</strain>
    </source>
</reference>
<dbReference type="SUPFAM" id="SSF52833">
    <property type="entry name" value="Thioredoxin-like"/>
    <property type="match status" value="1"/>
</dbReference>
<evidence type="ECO:0000313" key="2">
    <source>
        <dbReference type="EMBL" id="RVU12588.1"/>
    </source>
</evidence>
<comment type="caution">
    <text evidence="2">The sequence shown here is derived from an EMBL/GenBank/DDBJ whole genome shotgun (WGS) entry which is preliminary data.</text>
</comment>